<dbReference type="InterPro" id="IPR012932">
    <property type="entry name" value="VKOR"/>
</dbReference>
<evidence type="ECO:0000256" key="6">
    <source>
        <dbReference type="ARBA" id="ARBA00022824"/>
    </source>
</evidence>
<dbReference type="Pfam" id="PF07884">
    <property type="entry name" value="VKOR"/>
    <property type="match status" value="1"/>
</dbReference>
<dbReference type="Gene3D" id="1.20.1440.130">
    <property type="entry name" value="VKOR domain"/>
    <property type="match status" value="1"/>
</dbReference>
<feature type="transmembrane region" description="Helical" evidence="12">
    <location>
        <begin position="6"/>
        <end position="24"/>
    </location>
</feature>
<keyword evidence="10" id="KW-1015">Disulfide bond</keyword>
<evidence type="ECO:0000256" key="8">
    <source>
        <dbReference type="ARBA" id="ARBA00023002"/>
    </source>
</evidence>
<sequence>MAISLSSGFLAIVGFVLSAYSVYVEQKIHSHRDDDGEDAEEFKALCDIDAIGASCSAVFSLPEAKMLSYFGIVPIGHVLDIPNGILGMIYYAYIFMRCASFDSSPLFHPWLNFLISSLAMASSLFLGRKLFILKEICVVCLTTHAINSTLFYRSIREILFDGLIQTEGSLLCDRLDPEMVVGASCSGRMMIRHLTLPQNRHPLILMNDSSRVLHGDEVPILS</sequence>
<comment type="similarity">
    <text evidence="2">Belongs to the VKOR family.</text>
</comment>
<evidence type="ECO:0000256" key="1">
    <source>
        <dbReference type="ARBA" id="ARBA00004477"/>
    </source>
</evidence>
<proteinExistence type="inferred from homology"/>
<dbReference type="GO" id="GO:0047057">
    <property type="term" value="F:vitamin-K-epoxide reductase (warfarin-sensitive) activity"/>
    <property type="evidence" value="ECO:0007669"/>
    <property type="project" value="UniProtKB-EC"/>
</dbReference>
<evidence type="ECO:0000259" key="13">
    <source>
        <dbReference type="SMART" id="SM00756"/>
    </source>
</evidence>
<evidence type="ECO:0000313" key="14">
    <source>
        <dbReference type="EMBL" id="KAL3785799.1"/>
    </source>
</evidence>
<evidence type="ECO:0000256" key="3">
    <source>
        <dbReference type="ARBA" id="ARBA00012278"/>
    </source>
</evidence>
<evidence type="ECO:0000313" key="15">
    <source>
        <dbReference type="Proteomes" id="UP001530400"/>
    </source>
</evidence>
<evidence type="ECO:0000256" key="7">
    <source>
        <dbReference type="ARBA" id="ARBA00022989"/>
    </source>
</evidence>
<evidence type="ECO:0000256" key="5">
    <source>
        <dbReference type="ARBA" id="ARBA00022719"/>
    </source>
</evidence>
<evidence type="ECO:0000256" key="12">
    <source>
        <dbReference type="SAM" id="Phobius"/>
    </source>
</evidence>
<dbReference type="EMBL" id="JALLPJ020000677">
    <property type="protein sequence ID" value="KAL3785799.1"/>
    <property type="molecule type" value="Genomic_DNA"/>
</dbReference>
<keyword evidence="8" id="KW-0560">Oxidoreductase</keyword>
<protein>
    <recommendedName>
        <fullName evidence="3">vitamin-K-epoxide reductase (warfarin-sensitive)</fullName>
        <ecNumber evidence="3">1.17.4.4</ecNumber>
    </recommendedName>
</protein>
<dbReference type="Proteomes" id="UP001530400">
    <property type="component" value="Unassembled WGS sequence"/>
</dbReference>
<feature type="transmembrane region" description="Helical" evidence="12">
    <location>
        <begin position="69"/>
        <end position="94"/>
    </location>
</feature>
<evidence type="ECO:0000256" key="2">
    <source>
        <dbReference type="ARBA" id="ARBA00006214"/>
    </source>
</evidence>
<evidence type="ECO:0000256" key="11">
    <source>
        <dbReference type="ARBA" id="ARBA00023284"/>
    </source>
</evidence>
<dbReference type="PANTHER" id="PTHR14519:SF5">
    <property type="entry name" value="VITAMIN K EPOXIDE REDUCTASE COMPLEX SUBUNIT 1-LIKE PROTEIN 1"/>
    <property type="match status" value="1"/>
</dbReference>
<dbReference type="AlphaFoldDB" id="A0ABD3PCL1"/>
<feature type="domain" description="Vitamin K epoxide reductase" evidence="13">
    <location>
        <begin position="2"/>
        <end position="158"/>
    </location>
</feature>
<dbReference type="GO" id="GO:0048038">
    <property type="term" value="F:quinone binding"/>
    <property type="evidence" value="ECO:0007669"/>
    <property type="project" value="UniProtKB-KW"/>
</dbReference>
<evidence type="ECO:0000256" key="9">
    <source>
        <dbReference type="ARBA" id="ARBA00023136"/>
    </source>
</evidence>
<keyword evidence="15" id="KW-1185">Reference proteome</keyword>
<dbReference type="SMART" id="SM00756">
    <property type="entry name" value="VKc"/>
    <property type="match status" value="1"/>
</dbReference>
<keyword evidence="11" id="KW-0676">Redox-active center</keyword>
<dbReference type="PANTHER" id="PTHR14519">
    <property type="entry name" value="VITAMIN K EPOXIDE REDUCTASE COMPLEX, SUBUNIT 1"/>
    <property type="match status" value="1"/>
</dbReference>
<keyword evidence="9 12" id="KW-0472">Membrane</keyword>
<comment type="caution">
    <text evidence="14">The sequence shown here is derived from an EMBL/GenBank/DDBJ whole genome shotgun (WGS) entry which is preliminary data.</text>
</comment>
<dbReference type="GO" id="GO:0005789">
    <property type="term" value="C:endoplasmic reticulum membrane"/>
    <property type="evidence" value="ECO:0007669"/>
    <property type="project" value="UniProtKB-SubCell"/>
</dbReference>
<organism evidence="14 15">
    <name type="scientific">Cyclotella atomus</name>
    <dbReference type="NCBI Taxonomy" id="382360"/>
    <lineage>
        <taxon>Eukaryota</taxon>
        <taxon>Sar</taxon>
        <taxon>Stramenopiles</taxon>
        <taxon>Ochrophyta</taxon>
        <taxon>Bacillariophyta</taxon>
        <taxon>Coscinodiscophyceae</taxon>
        <taxon>Thalassiosirophycidae</taxon>
        <taxon>Stephanodiscales</taxon>
        <taxon>Stephanodiscaceae</taxon>
        <taxon>Cyclotella</taxon>
    </lineage>
</organism>
<keyword evidence="4 12" id="KW-0812">Transmembrane</keyword>
<comment type="subcellular location">
    <subcellularLocation>
        <location evidence="1">Endoplasmic reticulum membrane</location>
        <topology evidence="1">Multi-pass membrane protein</topology>
    </subcellularLocation>
</comment>
<dbReference type="InterPro" id="IPR038354">
    <property type="entry name" value="VKOR_sf"/>
</dbReference>
<evidence type="ECO:0000256" key="4">
    <source>
        <dbReference type="ARBA" id="ARBA00022692"/>
    </source>
</evidence>
<accession>A0ABD3PCL1</accession>
<keyword evidence="5" id="KW-0874">Quinone</keyword>
<dbReference type="InterPro" id="IPR042406">
    <property type="entry name" value="VKORC1/VKORC1L1"/>
</dbReference>
<keyword evidence="7 12" id="KW-1133">Transmembrane helix</keyword>
<gene>
    <name evidence="14" type="ORF">ACHAWO_009115</name>
</gene>
<keyword evidence="6" id="KW-0256">Endoplasmic reticulum</keyword>
<name>A0ABD3PCL1_9STRA</name>
<reference evidence="14 15" key="1">
    <citation type="submission" date="2024-10" db="EMBL/GenBank/DDBJ databases">
        <title>Updated reference genomes for cyclostephanoid diatoms.</title>
        <authorList>
            <person name="Roberts W.R."/>
            <person name="Alverson A.J."/>
        </authorList>
    </citation>
    <scope>NUCLEOTIDE SEQUENCE [LARGE SCALE GENOMIC DNA]</scope>
    <source>
        <strain evidence="14 15">AJA010-31</strain>
    </source>
</reference>
<dbReference type="EC" id="1.17.4.4" evidence="3"/>
<feature type="transmembrane region" description="Helical" evidence="12">
    <location>
        <begin position="106"/>
        <end position="126"/>
    </location>
</feature>
<evidence type="ECO:0000256" key="10">
    <source>
        <dbReference type="ARBA" id="ARBA00023157"/>
    </source>
</evidence>